<dbReference type="Proteomes" id="UP000335636">
    <property type="component" value="Unassembled WGS sequence"/>
</dbReference>
<dbReference type="EMBL" id="CABDUW010000917">
    <property type="protein sequence ID" value="VTJ76737.1"/>
    <property type="molecule type" value="Genomic_DNA"/>
</dbReference>
<evidence type="ECO:0000313" key="2">
    <source>
        <dbReference type="Proteomes" id="UP000335636"/>
    </source>
</evidence>
<sequence length="51" mass="5722">STFICNTHVIPVKNQEGVAMMFIINFEYVTDEENAASPERVNPILPVKTVN</sequence>
<feature type="non-terminal residue" evidence="1">
    <location>
        <position position="51"/>
    </location>
</feature>
<evidence type="ECO:0000313" key="1">
    <source>
        <dbReference type="EMBL" id="VTJ76737.1"/>
    </source>
</evidence>
<name>A0A5E4C4B5_MARMO</name>
<dbReference type="AlphaFoldDB" id="A0A5E4C4B5"/>
<keyword evidence="2" id="KW-1185">Reference proteome</keyword>
<reference evidence="1" key="1">
    <citation type="submission" date="2019-04" db="EMBL/GenBank/DDBJ databases">
        <authorList>
            <person name="Alioto T."/>
            <person name="Alioto T."/>
        </authorList>
    </citation>
    <scope>NUCLEOTIDE SEQUENCE [LARGE SCALE GENOMIC DNA]</scope>
</reference>
<comment type="caution">
    <text evidence="1">The sequence shown here is derived from an EMBL/GenBank/DDBJ whole genome shotgun (WGS) entry which is preliminary data.</text>
</comment>
<organism evidence="1 2">
    <name type="scientific">Marmota monax</name>
    <name type="common">Woodchuck</name>
    <dbReference type="NCBI Taxonomy" id="9995"/>
    <lineage>
        <taxon>Eukaryota</taxon>
        <taxon>Metazoa</taxon>
        <taxon>Chordata</taxon>
        <taxon>Craniata</taxon>
        <taxon>Vertebrata</taxon>
        <taxon>Euteleostomi</taxon>
        <taxon>Mammalia</taxon>
        <taxon>Eutheria</taxon>
        <taxon>Euarchontoglires</taxon>
        <taxon>Glires</taxon>
        <taxon>Rodentia</taxon>
        <taxon>Sciuromorpha</taxon>
        <taxon>Sciuridae</taxon>
        <taxon>Xerinae</taxon>
        <taxon>Marmotini</taxon>
        <taxon>Marmota</taxon>
    </lineage>
</organism>
<accession>A0A5E4C4B5</accession>
<protein>
    <submittedName>
        <fullName evidence="1">Uncharacterized protein</fullName>
    </submittedName>
</protein>
<gene>
    <name evidence="1" type="ORF">MONAX_5E030252</name>
</gene>
<proteinExistence type="predicted"/>
<feature type="non-terminal residue" evidence="1">
    <location>
        <position position="1"/>
    </location>
</feature>